<feature type="compositionally biased region" description="Basic and acidic residues" evidence="1">
    <location>
        <begin position="1"/>
        <end position="20"/>
    </location>
</feature>
<evidence type="ECO:0000313" key="3">
    <source>
        <dbReference type="Proteomes" id="UP000190648"/>
    </source>
</evidence>
<name>A0A1V4KHZ7_PATFA</name>
<dbReference type="EMBL" id="LSYS01003090">
    <property type="protein sequence ID" value="OPJ83983.1"/>
    <property type="molecule type" value="Genomic_DNA"/>
</dbReference>
<accession>A0A1V4KHZ7</accession>
<protein>
    <submittedName>
        <fullName evidence="2">Uncharacterized protein</fullName>
    </submittedName>
</protein>
<gene>
    <name evidence="2" type="ORF">AV530_004653</name>
</gene>
<organism evidence="2 3">
    <name type="scientific">Patagioenas fasciata monilis</name>
    <dbReference type="NCBI Taxonomy" id="372326"/>
    <lineage>
        <taxon>Eukaryota</taxon>
        <taxon>Metazoa</taxon>
        <taxon>Chordata</taxon>
        <taxon>Craniata</taxon>
        <taxon>Vertebrata</taxon>
        <taxon>Euteleostomi</taxon>
        <taxon>Archelosauria</taxon>
        <taxon>Archosauria</taxon>
        <taxon>Dinosauria</taxon>
        <taxon>Saurischia</taxon>
        <taxon>Theropoda</taxon>
        <taxon>Coelurosauria</taxon>
        <taxon>Aves</taxon>
        <taxon>Neognathae</taxon>
        <taxon>Neoaves</taxon>
        <taxon>Columbimorphae</taxon>
        <taxon>Columbiformes</taxon>
        <taxon>Columbidae</taxon>
        <taxon>Patagioenas</taxon>
    </lineage>
</organism>
<reference evidence="2 3" key="1">
    <citation type="submission" date="2016-02" db="EMBL/GenBank/DDBJ databases">
        <title>Band-tailed pigeon sequencing and assembly.</title>
        <authorList>
            <person name="Soares A.E."/>
            <person name="Novak B.J."/>
            <person name="Rice E.S."/>
            <person name="O'Connell B."/>
            <person name="Chang D."/>
            <person name="Weber S."/>
            <person name="Shapiro B."/>
        </authorList>
    </citation>
    <scope>NUCLEOTIDE SEQUENCE [LARGE SCALE GENOMIC DNA]</scope>
    <source>
        <strain evidence="2">BTP2013</strain>
        <tissue evidence="2">Blood</tissue>
    </source>
</reference>
<proteinExistence type="predicted"/>
<feature type="region of interest" description="Disordered" evidence="1">
    <location>
        <begin position="1"/>
        <end position="21"/>
    </location>
</feature>
<evidence type="ECO:0000256" key="1">
    <source>
        <dbReference type="SAM" id="MobiDB-lite"/>
    </source>
</evidence>
<evidence type="ECO:0000313" key="2">
    <source>
        <dbReference type="EMBL" id="OPJ83983.1"/>
    </source>
</evidence>
<keyword evidence="3" id="KW-1185">Reference proteome</keyword>
<sequence length="66" mass="7363">MQRERERNGQNHSIQTRDKPFATFAVSDGDFPVGELGLQKEAKRATVNLESLRTGGRGRTETNATM</sequence>
<dbReference type="Proteomes" id="UP000190648">
    <property type="component" value="Unassembled WGS sequence"/>
</dbReference>
<comment type="caution">
    <text evidence="2">The sequence shown here is derived from an EMBL/GenBank/DDBJ whole genome shotgun (WGS) entry which is preliminary data.</text>
</comment>
<dbReference type="AlphaFoldDB" id="A0A1V4KHZ7"/>